<dbReference type="PANTHER" id="PTHR34075">
    <property type="entry name" value="BLR3430 PROTEIN"/>
    <property type="match status" value="1"/>
</dbReference>
<dbReference type="PANTHER" id="PTHR34075:SF5">
    <property type="entry name" value="BLR3430 PROTEIN"/>
    <property type="match status" value="1"/>
</dbReference>
<reference evidence="3 4" key="1">
    <citation type="submission" date="2016-07" db="EMBL/GenBank/DDBJ databases">
        <title>Genome analysis of Burkholderia fungorum ES3-20.</title>
        <authorList>
            <person name="Xu D."/>
            <person name="Yao R."/>
            <person name="Zheng S."/>
        </authorList>
    </citation>
    <scope>NUCLEOTIDE SEQUENCE [LARGE SCALE GENOMIC DNA]</scope>
    <source>
        <strain evidence="3 4">ES3-20</strain>
    </source>
</reference>
<evidence type="ECO:0000259" key="2">
    <source>
        <dbReference type="Pfam" id="PF12172"/>
    </source>
</evidence>
<dbReference type="Proteomes" id="UP000283709">
    <property type="component" value="Unassembled WGS sequence"/>
</dbReference>
<sequence>MIESYEGLIVPGPTTTRISAPFWAAAREGELALQQCDACARYFFYPRAFCPHCWSERTTWRRASGDGVVKSFSVIHRPGHFAWTEAAPYVIALIELKEGPTMLSQMTGADTEAVKVGQLVQVSCTQVGKHILPFFRLQSGAIESTAGSSQA</sequence>
<dbReference type="InterPro" id="IPR022002">
    <property type="entry name" value="ChsH2_Znr"/>
</dbReference>
<dbReference type="InterPro" id="IPR052513">
    <property type="entry name" value="Thioester_dehydratase-like"/>
</dbReference>
<gene>
    <name evidence="3" type="ORF">BCY88_27715</name>
</gene>
<dbReference type="Pfam" id="PF12172">
    <property type="entry name" value="zf-ChsH2"/>
    <property type="match status" value="1"/>
</dbReference>
<comment type="caution">
    <text evidence="3">The sequence shown here is derived from an EMBL/GenBank/DDBJ whole genome shotgun (WGS) entry which is preliminary data.</text>
</comment>
<dbReference type="OrthoDB" id="5514845at2"/>
<accession>A0A3R7LAA0</accession>
<dbReference type="RefSeq" id="WP_120345577.1">
    <property type="nucleotide sequence ID" value="NZ_MCAS01000017.1"/>
</dbReference>
<feature type="domain" description="ChsH2 rubredoxin-like zinc ribbon" evidence="2">
    <location>
        <begin position="23"/>
        <end position="56"/>
    </location>
</feature>
<dbReference type="Pfam" id="PF01796">
    <property type="entry name" value="OB_ChsH2_C"/>
    <property type="match status" value="1"/>
</dbReference>
<dbReference type="SUPFAM" id="SSF50249">
    <property type="entry name" value="Nucleic acid-binding proteins"/>
    <property type="match status" value="1"/>
</dbReference>
<name>A0A3R7LAA0_9BURK</name>
<dbReference type="InterPro" id="IPR012340">
    <property type="entry name" value="NA-bd_OB-fold"/>
</dbReference>
<organism evidence="3 4">
    <name type="scientific">Paraburkholderia fungorum</name>
    <dbReference type="NCBI Taxonomy" id="134537"/>
    <lineage>
        <taxon>Bacteria</taxon>
        <taxon>Pseudomonadati</taxon>
        <taxon>Pseudomonadota</taxon>
        <taxon>Betaproteobacteria</taxon>
        <taxon>Burkholderiales</taxon>
        <taxon>Burkholderiaceae</taxon>
        <taxon>Paraburkholderia</taxon>
    </lineage>
</organism>
<dbReference type="EMBL" id="MCAS01000017">
    <property type="protein sequence ID" value="RKF44992.1"/>
    <property type="molecule type" value="Genomic_DNA"/>
</dbReference>
<protein>
    <recommendedName>
        <fullName evidence="5">DNA-binding protein</fullName>
    </recommendedName>
</protein>
<dbReference type="InterPro" id="IPR002878">
    <property type="entry name" value="ChsH2_C"/>
</dbReference>
<evidence type="ECO:0000313" key="4">
    <source>
        <dbReference type="Proteomes" id="UP000283709"/>
    </source>
</evidence>
<evidence type="ECO:0000313" key="3">
    <source>
        <dbReference type="EMBL" id="RKF44992.1"/>
    </source>
</evidence>
<feature type="domain" description="ChsH2 C-terminal OB-fold" evidence="1">
    <location>
        <begin position="60"/>
        <end position="123"/>
    </location>
</feature>
<evidence type="ECO:0008006" key="5">
    <source>
        <dbReference type="Google" id="ProtNLM"/>
    </source>
</evidence>
<proteinExistence type="predicted"/>
<dbReference type="AlphaFoldDB" id="A0A3R7LAA0"/>
<dbReference type="Gene3D" id="6.10.30.10">
    <property type="match status" value="1"/>
</dbReference>
<evidence type="ECO:0000259" key="1">
    <source>
        <dbReference type="Pfam" id="PF01796"/>
    </source>
</evidence>